<evidence type="ECO:0000313" key="6">
    <source>
        <dbReference type="Proteomes" id="UP000598054"/>
    </source>
</evidence>
<keyword evidence="2" id="KW-0812">Transmembrane</keyword>
<feature type="region of interest" description="Disordered" evidence="1">
    <location>
        <begin position="1"/>
        <end position="36"/>
    </location>
</feature>
<evidence type="ECO:0000256" key="2">
    <source>
        <dbReference type="SAM" id="Phobius"/>
    </source>
</evidence>
<dbReference type="EMBL" id="CP070249">
    <property type="protein sequence ID" value="QRV45228.1"/>
    <property type="molecule type" value="Genomic_DNA"/>
</dbReference>
<evidence type="ECO:0000256" key="1">
    <source>
        <dbReference type="SAM" id="MobiDB-lite"/>
    </source>
</evidence>
<evidence type="ECO:0000313" key="7">
    <source>
        <dbReference type="Proteomes" id="UP000623926"/>
    </source>
</evidence>
<evidence type="ECO:0000313" key="5">
    <source>
        <dbReference type="EMBL" id="QRV45228.1"/>
    </source>
</evidence>
<accession>A0ABD7CQY6</accession>
<evidence type="ECO:0000313" key="3">
    <source>
        <dbReference type="EMBL" id="QRV32579.1"/>
    </source>
</evidence>
<organism evidence="3 7">
    <name type="scientific">Streptomyces californicus</name>
    <dbReference type="NCBI Taxonomy" id="67351"/>
    <lineage>
        <taxon>Bacteria</taxon>
        <taxon>Bacillati</taxon>
        <taxon>Actinomycetota</taxon>
        <taxon>Actinomycetes</taxon>
        <taxon>Kitasatosporales</taxon>
        <taxon>Streptomycetaceae</taxon>
        <taxon>Streptomyces</taxon>
    </lineage>
</organism>
<keyword evidence="2" id="KW-0472">Membrane</keyword>
<dbReference type="AlphaFoldDB" id="A0ABD7CQY6"/>
<gene>
    <name evidence="5" type="ORF">I6J41_33945</name>
    <name evidence="3" type="ORF">I6J42_00075</name>
    <name evidence="4" type="ORF">I6J42_33580</name>
</gene>
<keyword evidence="2" id="KW-1133">Transmembrane helix</keyword>
<feature type="transmembrane region" description="Helical" evidence="2">
    <location>
        <begin position="50"/>
        <end position="71"/>
    </location>
</feature>
<dbReference type="Proteomes" id="UP000623926">
    <property type="component" value="Chromosome"/>
</dbReference>
<reference evidence="6 7" key="1">
    <citation type="submission" date="2021-02" db="EMBL/GenBank/DDBJ databases">
        <title>FDA dAtabase for Regulatory Grade micrObial Sequences (FDA-ARGOS): Supporting development and validation of Infectious Disease Dx tests.</title>
        <authorList>
            <person name="Sproer C."/>
            <person name="Gronow S."/>
            <person name="Severitt S."/>
            <person name="Schroder I."/>
            <person name="Tallon L."/>
            <person name="Sadzewicz L."/>
            <person name="Zhao X."/>
            <person name="Boylan J."/>
            <person name="Ott S."/>
            <person name="Bowen H."/>
            <person name="Vavikolanu K."/>
            <person name="Mehta A."/>
            <person name="Aluvathingal J."/>
            <person name="Nadendla S."/>
            <person name="Lowell S."/>
            <person name="Myers T."/>
            <person name="Yan Y."/>
            <person name="Sichtig H."/>
        </authorList>
    </citation>
    <scope>NUCLEOTIDE SEQUENCE [LARGE SCALE GENOMIC DNA]</scope>
    <source>
        <strain evidence="5 6">FDAARGOS_1211</strain>
        <strain evidence="3 7">FDAARGOS_1212</strain>
    </source>
</reference>
<dbReference type="RefSeq" id="WP_030116079.1">
    <property type="nucleotide sequence ID" value="NZ_CP070242.1"/>
</dbReference>
<sequence length="87" mass="8565">MSGTRNPEGGTPEGQPDPAQSGAEPQDPANRPESVGRSFLVGLAEGAGRVVGSTLASVVIIGLVTGGVIAIQQESPGRVGGALCTLL</sequence>
<proteinExistence type="predicted"/>
<keyword evidence="6" id="KW-1185">Reference proteome</keyword>
<dbReference type="EMBL" id="CP070245">
    <property type="protein sequence ID" value="QRV32579.1"/>
    <property type="molecule type" value="Genomic_DNA"/>
</dbReference>
<protein>
    <recommendedName>
        <fullName evidence="8">Integral membrane protein</fullName>
    </recommendedName>
</protein>
<dbReference type="EMBL" id="CP070245">
    <property type="protein sequence ID" value="QRV38469.1"/>
    <property type="molecule type" value="Genomic_DNA"/>
</dbReference>
<evidence type="ECO:0000313" key="4">
    <source>
        <dbReference type="EMBL" id="QRV38469.1"/>
    </source>
</evidence>
<dbReference type="Proteomes" id="UP000598054">
    <property type="component" value="Chromosome"/>
</dbReference>
<evidence type="ECO:0008006" key="8">
    <source>
        <dbReference type="Google" id="ProtNLM"/>
    </source>
</evidence>
<name>A0ABD7CQY6_9ACTN</name>
<dbReference type="GeneID" id="63984628"/>